<gene>
    <name evidence="2" type="ORF">CJO77_22795</name>
</gene>
<keyword evidence="2" id="KW-0614">Plasmid</keyword>
<keyword evidence="1" id="KW-0732">Signal</keyword>
<organism evidence="2 3">
    <name type="scientific">Ralstonia solanacearum</name>
    <name type="common">Pseudomonas solanacearum</name>
    <dbReference type="NCBI Taxonomy" id="305"/>
    <lineage>
        <taxon>Bacteria</taxon>
        <taxon>Pseudomonadati</taxon>
        <taxon>Pseudomonadota</taxon>
        <taxon>Betaproteobacteria</taxon>
        <taxon>Burkholderiales</taxon>
        <taxon>Burkholderiaceae</taxon>
        <taxon>Ralstonia</taxon>
        <taxon>Ralstonia solanacearum species complex</taxon>
    </lineage>
</organism>
<feature type="chain" id="PRO_5042062275" evidence="1">
    <location>
        <begin position="26"/>
        <end position="100"/>
    </location>
</feature>
<protein>
    <submittedName>
        <fullName evidence="2">Uncharacterized protein</fullName>
    </submittedName>
</protein>
<dbReference type="RefSeq" id="WP_118870693.1">
    <property type="nucleotide sequence ID" value="NZ_CP022760.1"/>
</dbReference>
<dbReference type="Proteomes" id="UP000261758">
    <property type="component" value="Plasmid unnamed"/>
</dbReference>
<accession>A0AAD0WJE0</accession>
<feature type="signal peptide" evidence="1">
    <location>
        <begin position="1"/>
        <end position="25"/>
    </location>
</feature>
<sequence length="100" mass="10573">MQRYLNCIGLLFCAALMLGLVGTVAAETLALNSAINKAGGNRHADRRTGIGGAGLADARCRCVFRGRPVCRALPFGLRHAAPEARPRRGCRPPHALPAVI</sequence>
<evidence type="ECO:0000313" key="3">
    <source>
        <dbReference type="Proteomes" id="UP000261758"/>
    </source>
</evidence>
<evidence type="ECO:0000313" key="2">
    <source>
        <dbReference type="EMBL" id="AXV84332.1"/>
    </source>
</evidence>
<dbReference type="EMBL" id="CP022760">
    <property type="protein sequence ID" value="AXV84332.1"/>
    <property type="molecule type" value="Genomic_DNA"/>
</dbReference>
<proteinExistence type="predicted"/>
<dbReference type="AlphaFoldDB" id="A0AAD0WJE0"/>
<name>A0AAD0WJE0_RALSL</name>
<reference evidence="2 3" key="1">
    <citation type="submission" date="2017-08" db="EMBL/GenBank/DDBJ databases">
        <title>Genome sequences of Ralstonia solanacearum Species Complex (RSSC) isolated from Potato bacterial wilts in Korea.</title>
        <authorList>
            <person name="Cho H."/>
            <person name="Song E.-S."/>
            <person name="Lee Y.K."/>
            <person name="Lee S."/>
            <person name="Lee S.-W."/>
            <person name="Jo A."/>
            <person name="Kim J.-G."/>
            <person name="Hwang I."/>
        </authorList>
    </citation>
    <scope>NUCLEOTIDE SEQUENCE [LARGE SCALE GENOMIC DNA]</scope>
    <source>
        <strain evidence="2 3">T98</strain>
        <plasmid evidence="2 3">unnamed</plasmid>
    </source>
</reference>
<evidence type="ECO:0000256" key="1">
    <source>
        <dbReference type="SAM" id="SignalP"/>
    </source>
</evidence>
<geneLocation type="plasmid" evidence="2 3">
    <name>unnamed</name>
</geneLocation>